<name>Q12SE0_SHEDO</name>
<evidence type="ECO:0000259" key="2">
    <source>
        <dbReference type="Pfam" id="PF12680"/>
    </source>
</evidence>
<dbReference type="Proteomes" id="UP000001982">
    <property type="component" value="Chromosome"/>
</dbReference>
<organism evidence="3 4">
    <name type="scientific">Shewanella denitrificans (strain OS217 / ATCC BAA-1090 / DSM 15013)</name>
    <dbReference type="NCBI Taxonomy" id="318161"/>
    <lineage>
        <taxon>Bacteria</taxon>
        <taxon>Pseudomonadati</taxon>
        <taxon>Pseudomonadota</taxon>
        <taxon>Gammaproteobacteria</taxon>
        <taxon>Alteromonadales</taxon>
        <taxon>Shewanellaceae</taxon>
        <taxon>Shewanella</taxon>
    </lineage>
</organism>
<evidence type="ECO:0000313" key="4">
    <source>
        <dbReference type="Proteomes" id="UP000001982"/>
    </source>
</evidence>
<evidence type="ECO:0000313" key="3">
    <source>
        <dbReference type="EMBL" id="ABE53636.1"/>
    </source>
</evidence>
<dbReference type="DNASU" id="4020357"/>
<dbReference type="AlphaFoldDB" id="Q12SE0"/>
<reference evidence="3 4" key="1">
    <citation type="submission" date="2006-03" db="EMBL/GenBank/DDBJ databases">
        <title>Complete sequence of Shewanella denitrificans OS217.</title>
        <authorList>
            <consortium name="US DOE Joint Genome Institute"/>
            <person name="Copeland A."/>
            <person name="Lucas S."/>
            <person name="Lapidus A."/>
            <person name="Barry K."/>
            <person name="Detter J.C."/>
            <person name="Glavina del Rio T."/>
            <person name="Hammon N."/>
            <person name="Israni S."/>
            <person name="Dalin E."/>
            <person name="Tice H."/>
            <person name="Pitluck S."/>
            <person name="Brettin T."/>
            <person name="Bruce D."/>
            <person name="Han C."/>
            <person name="Tapia R."/>
            <person name="Gilna P."/>
            <person name="Kiss H."/>
            <person name="Schmutz J."/>
            <person name="Larimer F."/>
            <person name="Land M."/>
            <person name="Hauser L."/>
            <person name="Kyrpides N."/>
            <person name="Lykidis A."/>
            <person name="Richardson P."/>
        </authorList>
    </citation>
    <scope>NUCLEOTIDE SEQUENCE [LARGE SCALE GENOMIC DNA]</scope>
    <source>
        <strain evidence="4">OS217 / ATCC BAA-1090 / DSM 15013</strain>
    </source>
</reference>
<dbReference type="RefSeq" id="WP_011494803.1">
    <property type="nucleotide sequence ID" value="NC_007954.1"/>
</dbReference>
<dbReference type="KEGG" id="sdn:Sden_0341"/>
<proteinExistence type="predicted"/>
<dbReference type="STRING" id="318161.Sden_0341"/>
<sequence length="147" mass="16633">MNKMWVLLAAMLFSQISHANEAQVSAVKQFVEGFNQKNVQSMQSHTTDDVKWFSISEGAMALETSDKEELGEAMQNYFSGYSSAHAKIVNLVNSGDFISTVEQVKWQNEGKWFMQCSLGVYRFKQNKIASVWYYPAHVCDATNAQVN</sequence>
<keyword evidence="4" id="KW-1185">Reference proteome</keyword>
<dbReference type="EMBL" id="CP000302">
    <property type="protein sequence ID" value="ABE53636.1"/>
    <property type="molecule type" value="Genomic_DNA"/>
</dbReference>
<dbReference type="SUPFAM" id="SSF54427">
    <property type="entry name" value="NTF2-like"/>
    <property type="match status" value="1"/>
</dbReference>
<keyword evidence="1" id="KW-0732">Signal</keyword>
<accession>Q12SE0</accession>
<protein>
    <recommendedName>
        <fullName evidence="2">SnoaL-like domain-containing protein</fullName>
    </recommendedName>
</protein>
<dbReference type="InterPro" id="IPR037401">
    <property type="entry name" value="SnoaL-like"/>
</dbReference>
<dbReference type="Pfam" id="PF12680">
    <property type="entry name" value="SnoaL_2"/>
    <property type="match status" value="1"/>
</dbReference>
<feature type="domain" description="SnoaL-like" evidence="2">
    <location>
        <begin position="27"/>
        <end position="130"/>
    </location>
</feature>
<gene>
    <name evidence="3" type="ordered locus">Sden_0341</name>
</gene>
<dbReference type="eggNOG" id="ENOG5033MZH">
    <property type="taxonomic scope" value="Bacteria"/>
</dbReference>
<evidence type="ECO:0000256" key="1">
    <source>
        <dbReference type="SAM" id="SignalP"/>
    </source>
</evidence>
<feature type="signal peptide" evidence="1">
    <location>
        <begin position="1"/>
        <end position="19"/>
    </location>
</feature>
<dbReference type="InterPro" id="IPR032710">
    <property type="entry name" value="NTF2-like_dom_sf"/>
</dbReference>
<dbReference type="OrthoDB" id="6387446at2"/>
<feature type="chain" id="PRO_5004181701" description="SnoaL-like domain-containing protein" evidence="1">
    <location>
        <begin position="20"/>
        <end position="147"/>
    </location>
</feature>
<dbReference type="Gene3D" id="3.10.450.50">
    <property type="match status" value="1"/>
</dbReference>
<dbReference type="HOGENOM" id="CLU_138561_0_0_6"/>